<dbReference type="NCBIfam" id="TIGR01927">
    <property type="entry name" value="menC_gam_Gplu"/>
    <property type="match status" value="1"/>
</dbReference>
<dbReference type="PANTHER" id="PTHR48073:SF2">
    <property type="entry name" value="O-SUCCINYLBENZOATE SYNTHASE"/>
    <property type="match status" value="1"/>
</dbReference>
<dbReference type="SFLD" id="SFLDS00001">
    <property type="entry name" value="Enolase"/>
    <property type="match status" value="1"/>
</dbReference>
<dbReference type="GO" id="GO:0016836">
    <property type="term" value="F:hydro-lyase activity"/>
    <property type="evidence" value="ECO:0007669"/>
    <property type="project" value="InterPro"/>
</dbReference>
<evidence type="ECO:0000256" key="1">
    <source>
        <dbReference type="ARBA" id="ARBA00022723"/>
    </source>
</evidence>
<dbReference type="GO" id="GO:0000287">
    <property type="term" value="F:magnesium ion binding"/>
    <property type="evidence" value="ECO:0007669"/>
    <property type="project" value="InterPro"/>
</dbReference>
<organism evidence="5">
    <name type="scientific">marine metagenome</name>
    <dbReference type="NCBI Taxonomy" id="408172"/>
    <lineage>
        <taxon>unclassified sequences</taxon>
        <taxon>metagenomes</taxon>
        <taxon>ecological metagenomes</taxon>
    </lineage>
</organism>
<keyword evidence="2" id="KW-0460">Magnesium</keyword>
<dbReference type="InterPro" id="IPR013342">
    <property type="entry name" value="Mandelate_racemase_C"/>
</dbReference>
<proteinExistence type="inferred from homology"/>
<dbReference type="Pfam" id="PF21508">
    <property type="entry name" value="MenC_N"/>
    <property type="match status" value="1"/>
</dbReference>
<evidence type="ECO:0000256" key="3">
    <source>
        <dbReference type="ARBA" id="ARBA00023239"/>
    </source>
</evidence>
<dbReference type="InterPro" id="IPR010196">
    <property type="entry name" value="OSB_synthase_MenC1"/>
</dbReference>
<keyword evidence="1" id="KW-0479">Metal-binding</keyword>
<evidence type="ECO:0000256" key="2">
    <source>
        <dbReference type="ARBA" id="ARBA00022842"/>
    </source>
</evidence>
<dbReference type="SUPFAM" id="SSF51604">
    <property type="entry name" value="Enolase C-terminal domain-like"/>
    <property type="match status" value="1"/>
</dbReference>
<dbReference type="Gene3D" id="3.30.390.10">
    <property type="entry name" value="Enolase-like, N-terminal domain"/>
    <property type="match status" value="1"/>
</dbReference>
<dbReference type="InterPro" id="IPR029017">
    <property type="entry name" value="Enolase-like_N"/>
</dbReference>
<dbReference type="PROSITE" id="PS00909">
    <property type="entry name" value="MR_MLE_2"/>
    <property type="match status" value="1"/>
</dbReference>
<dbReference type="EMBL" id="UINC01005057">
    <property type="protein sequence ID" value="SVA18766.1"/>
    <property type="molecule type" value="Genomic_DNA"/>
</dbReference>
<dbReference type="InterPro" id="IPR018110">
    <property type="entry name" value="Mandel_Rmase/mucon_lact_enz_CS"/>
</dbReference>
<reference evidence="5" key="1">
    <citation type="submission" date="2018-05" db="EMBL/GenBank/DDBJ databases">
        <authorList>
            <person name="Lanie J.A."/>
            <person name="Ng W.-L."/>
            <person name="Kazmierczak K.M."/>
            <person name="Andrzejewski T.M."/>
            <person name="Davidsen T.M."/>
            <person name="Wayne K.J."/>
            <person name="Tettelin H."/>
            <person name="Glass J.I."/>
            <person name="Rusch D."/>
            <person name="Podicherti R."/>
            <person name="Tsui H.-C.T."/>
            <person name="Winkler M.E."/>
        </authorList>
    </citation>
    <scope>NUCLEOTIDE SEQUENCE</scope>
</reference>
<keyword evidence="3" id="KW-0456">Lyase</keyword>
<dbReference type="InterPro" id="IPR029065">
    <property type="entry name" value="Enolase_C-like"/>
</dbReference>
<dbReference type="HAMAP" id="MF_00470">
    <property type="entry name" value="MenC_1"/>
    <property type="match status" value="1"/>
</dbReference>
<evidence type="ECO:0000313" key="5">
    <source>
        <dbReference type="EMBL" id="SVA18766.1"/>
    </source>
</evidence>
<dbReference type="GO" id="GO:0009063">
    <property type="term" value="P:amino acid catabolic process"/>
    <property type="evidence" value="ECO:0007669"/>
    <property type="project" value="InterPro"/>
</dbReference>
<dbReference type="CDD" id="cd03320">
    <property type="entry name" value="OSBS"/>
    <property type="match status" value="1"/>
</dbReference>
<dbReference type="SFLD" id="SFLDF00009">
    <property type="entry name" value="o-succinylbenzoate_synthase"/>
    <property type="match status" value="1"/>
</dbReference>
<dbReference type="InterPro" id="IPR036849">
    <property type="entry name" value="Enolase-like_C_sf"/>
</dbReference>
<evidence type="ECO:0000259" key="4">
    <source>
        <dbReference type="SMART" id="SM00922"/>
    </source>
</evidence>
<gene>
    <name evidence="5" type="ORF">METZ01_LOCUS71620</name>
</gene>
<dbReference type="PANTHER" id="PTHR48073">
    <property type="entry name" value="O-SUCCINYLBENZOATE SYNTHASE-RELATED"/>
    <property type="match status" value="1"/>
</dbReference>
<dbReference type="SFLD" id="SFLDG00180">
    <property type="entry name" value="muconate_cycloisomerase"/>
    <property type="match status" value="1"/>
</dbReference>
<dbReference type="SMART" id="SM00922">
    <property type="entry name" value="MR_MLE"/>
    <property type="match status" value="1"/>
</dbReference>
<name>A0A381TRV2_9ZZZZ</name>
<feature type="domain" description="Mandelate racemase/muconate lactonizing enzyme C-terminal" evidence="4">
    <location>
        <begin position="123"/>
        <end position="218"/>
    </location>
</feature>
<dbReference type="InterPro" id="IPR041338">
    <property type="entry name" value="OSBS_N"/>
</dbReference>
<dbReference type="Pfam" id="PF13378">
    <property type="entry name" value="MR_MLE_C"/>
    <property type="match status" value="1"/>
</dbReference>
<accession>A0A381TRV2</accession>
<sequence length="330" mass="33228">MGARLVRRTLRLHRPVVTAHGPVGDREVLLLGLSDAEGNIGWGEAAPLPVFTPETVDEAGQAILDWLDDDRIQPPATPTARAAVDGALLHLAARAAGLPLHQHLDPHSPSSFAVSALVTGDSPEELVATARTAVDAGHRTVKVKVGALSFEVDLALVAALRDAVGPEVAIRLDANGAWDPDEAPGYLERLAGLGIEFVEDPVAGVEALAAVRTASPVPIAADETATSPEGVAAVLEAGAADIVVLKPSAVGGIVVAAELASIARDAGLGVVVTSLLDGAVGVSHAAHLASAIGALHPAPGLGTSALVAEDVGTPPRLEGGFLLLSGEDGP</sequence>
<dbReference type="GO" id="GO:0009234">
    <property type="term" value="P:menaquinone biosynthetic process"/>
    <property type="evidence" value="ECO:0007669"/>
    <property type="project" value="InterPro"/>
</dbReference>
<protein>
    <recommendedName>
        <fullName evidence="4">Mandelate racemase/muconate lactonizing enzyme C-terminal domain-containing protein</fullName>
    </recommendedName>
</protein>
<dbReference type="AlphaFoldDB" id="A0A381TRV2"/>
<dbReference type="SUPFAM" id="SSF54826">
    <property type="entry name" value="Enolase N-terminal domain-like"/>
    <property type="match status" value="1"/>
</dbReference>
<dbReference type="Gene3D" id="3.20.20.120">
    <property type="entry name" value="Enolase-like C-terminal domain"/>
    <property type="match status" value="1"/>
</dbReference>